<dbReference type="PANTHER" id="PTHR34709:SF57">
    <property type="entry name" value="F-BOX DOMAIN-CONTAINING PROTEIN"/>
    <property type="match status" value="1"/>
</dbReference>
<feature type="domain" description="F-box" evidence="1">
    <location>
        <begin position="17"/>
        <end position="56"/>
    </location>
</feature>
<dbReference type="SMART" id="SM00367">
    <property type="entry name" value="LRR_CC"/>
    <property type="match status" value="2"/>
</dbReference>
<dbReference type="Gene3D" id="1.20.1280.50">
    <property type="match status" value="1"/>
</dbReference>
<dbReference type="InterPro" id="IPR001810">
    <property type="entry name" value="F-box_dom"/>
</dbReference>
<dbReference type="InterPro" id="IPR055312">
    <property type="entry name" value="FBL15-like"/>
</dbReference>
<name>A0ABD1I0R7_SALDI</name>
<dbReference type="Proteomes" id="UP001567538">
    <property type="component" value="Unassembled WGS sequence"/>
</dbReference>
<sequence>MAHQDDSGEDCYYVHADLLHMVFSSLDTVALSRAAFMCKEWKEIAACEDFWKCLSIQNQAISPQQFENICRRHPNVTAVHIYNTGLIDVLGMRAMDMLGNLETLTIGKGHISLAFFKSLTNCQTLRSLTINDTSLGKNEHEISIHNDMLHHCEINKCRLLSLYIRCPQLKTLSLKQSDVPHVTLDCPLLHDLNLSDCPHITETSLASISFTCPNLHILDAFYCRRISLQLARLSKLTVLKLHGCEGITSASMVALSRHSTILEDLELDNCSFLTSIILELSFLQSIRLVNCCRLISVTLTSTNALSSITISNCASLESISIESDALKKLTLQKQQSLRSVKLICCGLQELDLIACESSTVSLPPRPLSNEGIQVIEFYSKSLLSLFLGGCRAINSLDFGPCFKNVLLRCPCLEDGCDKCQIAAVAHEFCPIVNEVLEMVIVLSLELNGGGCFAKAMIVPPLNSFRCISLKHRPFFKSDDFISSVFWCPRQICNNARDT</sequence>
<dbReference type="SUPFAM" id="SSF52047">
    <property type="entry name" value="RNI-like"/>
    <property type="match status" value="2"/>
</dbReference>
<protein>
    <submittedName>
        <fullName evidence="2">F-box/LRR-repeat protein</fullName>
    </submittedName>
</protein>
<dbReference type="EMBL" id="JBEAFC010000003">
    <property type="protein sequence ID" value="KAL1562306.1"/>
    <property type="molecule type" value="Genomic_DNA"/>
</dbReference>
<dbReference type="InterPro" id="IPR006553">
    <property type="entry name" value="Leu-rich_rpt_Cys-con_subtyp"/>
</dbReference>
<dbReference type="Gene3D" id="3.80.10.10">
    <property type="entry name" value="Ribonuclease Inhibitor"/>
    <property type="match status" value="2"/>
</dbReference>
<dbReference type="AlphaFoldDB" id="A0ABD1I0R7"/>
<keyword evidence="3" id="KW-1185">Reference proteome</keyword>
<proteinExistence type="predicted"/>
<comment type="caution">
    <text evidence="2">The sequence shown here is derived from an EMBL/GenBank/DDBJ whole genome shotgun (WGS) entry which is preliminary data.</text>
</comment>
<evidence type="ECO:0000313" key="2">
    <source>
        <dbReference type="EMBL" id="KAL1562306.1"/>
    </source>
</evidence>
<accession>A0ABD1I0R7</accession>
<evidence type="ECO:0000259" key="1">
    <source>
        <dbReference type="Pfam" id="PF12937"/>
    </source>
</evidence>
<dbReference type="Pfam" id="PF12937">
    <property type="entry name" value="F-box-like"/>
    <property type="match status" value="1"/>
</dbReference>
<gene>
    <name evidence="2" type="ORF">AAHA92_04897</name>
</gene>
<reference evidence="2 3" key="1">
    <citation type="submission" date="2024-06" db="EMBL/GenBank/DDBJ databases">
        <title>A chromosome level genome sequence of Diviner's sage (Salvia divinorum).</title>
        <authorList>
            <person name="Ford S.A."/>
            <person name="Ro D.-K."/>
            <person name="Ness R.W."/>
            <person name="Phillips M.A."/>
        </authorList>
    </citation>
    <scope>NUCLEOTIDE SEQUENCE [LARGE SCALE GENOMIC DNA]</scope>
    <source>
        <strain evidence="2">SAF-2024a</strain>
        <tissue evidence="2">Leaf</tissue>
    </source>
</reference>
<dbReference type="InterPro" id="IPR032675">
    <property type="entry name" value="LRR_dom_sf"/>
</dbReference>
<dbReference type="PANTHER" id="PTHR34709">
    <property type="entry name" value="OS10G0396666 PROTEIN"/>
    <property type="match status" value="1"/>
</dbReference>
<organism evidence="2 3">
    <name type="scientific">Salvia divinorum</name>
    <name type="common">Maria pastora</name>
    <name type="synonym">Diviner's sage</name>
    <dbReference type="NCBI Taxonomy" id="28513"/>
    <lineage>
        <taxon>Eukaryota</taxon>
        <taxon>Viridiplantae</taxon>
        <taxon>Streptophyta</taxon>
        <taxon>Embryophyta</taxon>
        <taxon>Tracheophyta</taxon>
        <taxon>Spermatophyta</taxon>
        <taxon>Magnoliopsida</taxon>
        <taxon>eudicotyledons</taxon>
        <taxon>Gunneridae</taxon>
        <taxon>Pentapetalae</taxon>
        <taxon>asterids</taxon>
        <taxon>lamiids</taxon>
        <taxon>Lamiales</taxon>
        <taxon>Lamiaceae</taxon>
        <taxon>Nepetoideae</taxon>
        <taxon>Mentheae</taxon>
        <taxon>Salviinae</taxon>
        <taxon>Salvia</taxon>
        <taxon>Salvia subgen. Calosphace</taxon>
    </lineage>
</organism>
<evidence type="ECO:0000313" key="3">
    <source>
        <dbReference type="Proteomes" id="UP001567538"/>
    </source>
</evidence>